<dbReference type="KEGG" id="mgik:GO620_000415"/>
<evidence type="ECO:0000256" key="1">
    <source>
        <dbReference type="SAM" id="MobiDB-lite"/>
    </source>
</evidence>
<organism evidence="3 4">
    <name type="scientific">Mucilaginibacter ginkgonis</name>
    <dbReference type="NCBI Taxonomy" id="2682091"/>
    <lineage>
        <taxon>Bacteria</taxon>
        <taxon>Pseudomonadati</taxon>
        <taxon>Bacteroidota</taxon>
        <taxon>Sphingobacteriia</taxon>
        <taxon>Sphingobacteriales</taxon>
        <taxon>Sphingobacteriaceae</taxon>
        <taxon>Mucilaginibacter</taxon>
    </lineage>
</organism>
<gene>
    <name evidence="3" type="ORF">GO620_000415</name>
</gene>
<evidence type="ECO:0000256" key="2">
    <source>
        <dbReference type="SAM" id="SignalP"/>
    </source>
</evidence>
<dbReference type="RefSeq" id="WP_157523347.1">
    <property type="nucleotide sequence ID" value="NZ_CP066775.1"/>
</dbReference>
<feature type="compositionally biased region" description="Basic and acidic residues" evidence="1">
    <location>
        <begin position="32"/>
        <end position="50"/>
    </location>
</feature>
<feature type="region of interest" description="Disordered" evidence="1">
    <location>
        <begin position="30"/>
        <end position="66"/>
    </location>
</feature>
<reference evidence="3 4" key="1">
    <citation type="submission" date="2020-12" db="EMBL/GenBank/DDBJ databases">
        <title>HMF7856_wgs.fasta genome submission.</title>
        <authorList>
            <person name="Kang H."/>
            <person name="Kim H."/>
            <person name="Joh K."/>
        </authorList>
    </citation>
    <scope>NUCLEOTIDE SEQUENCE [LARGE SCALE GENOMIC DNA]</scope>
    <source>
        <strain evidence="3 4">HMF7856</strain>
    </source>
</reference>
<dbReference type="AlphaFoldDB" id="A0A6I4HWS6"/>
<evidence type="ECO:0000313" key="3">
    <source>
        <dbReference type="EMBL" id="QQL49948.1"/>
    </source>
</evidence>
<feature type="signal peptide" evidence="2">
    <location>
        <begin position="1"/>
        <end position="24"/>
    </location>
</feature>
<accession>A0A6I4HWS6</accession>
<protein>
    <submittedName>
        <fullName evidence="3">Uncharacterized protein</fullName>
    </submittedName>
</protein>
<dbReference type="EMBL" id="CP066775">
    <property type="protein sequence ID" value="QQL49948.1"/>
    <property type="molecule type" value="Genomic_DNA"/>
</dbReference>
<feature type="chain" id="PRO_5043478808" evidence="2">
    <location>
        <begin position="25"/>
        <end position="66"/>
    </location>
</feature>
<name>A0A6I4HWS6_9SPHI</name>
<keyword evidence="4" id="KW-1185">Reference proteome</keyword>
<dbReference type="Proteomes" id="UP000429232">
    <property type="component" value="Chromosome"/>
</dbReference>
<keyword evidence="2" id="KW-0732">Signal</keyword>
<proteinExistence type="predicted"/>
<evidence type="ECO:0000313" key="4">
    <source>
        <dbReference type="Proteomes" id="UP000429232"/>
    </source>
</evidence>
<sequence length="66" mass="7581">MKKLILMLMLTVFSFSTVISTAFAQQHMTKSGKLDKRYNENKHVKKDGTPDMRYNTSKKAAVKKKS</sequence>